<dbReference type="RefSeq" id="WP_106064598.1">
    <property type="nucleotide sequence ID" value="NZ_PVXO01000068.1"/>
</dbReference>
<protein>
    <submittedName>
        <fullName evidence="3">VanZ like family protein</fullName>
    </submittedName>
</protein>
<dbReference type="OrthoDB" id="291892at2"/>
<proteinExistence type="predicted"/>
<dbReference type="PIRSF" id="PIRSF019083">
    <property type="entry name" value="UCP019083_VanZ"/>
    <property type="match status" value="1"/>
</dbReference>
<name>A0A2T0B0P9_9CLOT</name>
<feature type="transmembrane region" description="Helical" evidence="1">
    <location>
        <begin position="9"/>
        <end position="27"/>
    </location>
</feature>
<gene>
    <name evidence="3" type="ORF">CLLI_25660</name>
</gene>
<evidence type="ECO:0000313" key="4">
    <source>
        <dbReference type="Proteomes" id="UP000239706"/>
    </source>
</evidence>
<keyword evidence="1" id="KW-0472">Membrane</keyword>
<dbReference type="EMBL" id="PVXO01000068">
    <property type="protein sequence ID" value="PRR77154.1"/>
    <property type="molecule type" value="Genomic_DNA"/>
</dbReference>
<organism evidence="3 4">
    <name type="scientific">Clostridium liquoris</name>
    <dbReference type="NCBI Taxonomy" id="1289519"/>
    <lineage>
        <taxon>Bacteria</taxon>
        <taxon>Bacillati</taxon>
        <taxon>Bacillota</taxon>
        <taxon>Clostridia</taxon>
        <taxon>Eubacteriales</taxon>
        <taxon>Clostridiaceae</taxon>
        <taxon>Clostridium</taxon>
    </lineage>
</organism>
<comment type="caution">
    <text evidence="3">The sequence shown here is derived from an EMBL/GenBank/DDBJ whole genome shotgun (WGS) entry which is preliminary data.</text>
</comment>
<accession>A0A2T0B0P9</accession>
<dbReference type="Pfam" id="PF04892">
    <property type="entry name" value="VanZ"/>
    <property type="match status" value="1"/>
</dbReference>
<keyword evidence="1" id="KW-1133">Transmembrane helix</keyword>
<evidence type="ECO:0000256" key="1">
    <source>
        <dbReference type="SAM" id="Phobius"/>
    </source>
</evidence>
<dbReference type="NCBIfam" id="NF037970">
    <property type="entry name" value="vanZ_1"/>
    <property type="match status" value="1"/>
</dbReference>
<dbReference type="Proteomes" id="UP000239706">
    <property type="component" value="Unassembled WGS sequence"/>
</dbReference>
<feature type="domain" description="VanZ-like" evidence="2">
    <location>
        <begin position="13"/>
        <end position="139"/>
    </location>
</feature>
<keyword evidence="4" id="KW-1185">Reference proteome</keyword>
<evidence type="ECO:0000259" key="2">
    <source>
        <dbReference type="Pfam" id="PF04892"/>
    </source>
</evidence>
<evidence type="ECO:0000313" key="3">
    <source>
        <dbReference type="EMBL" id="PRR77154.1"/>
    </source>
</evidence>
<keyword evidence="1" id="KW-0812">Transmembrane</keyword>
<reference evidence="3 4" key="1">
    <citation type="submission" date="2018-03" db="EMBL/GenBank/DDBJ databases">
        <title>Genome sequence of Clostridium liquoris DSM 100320.</title>
        <authorList>
            <person name="Poehlein A."/>
            <person name="Daniel R."/>
        </authorList>
    </citation>
    <scope>NUCLEOTIDE SEQUENCE [LARGE SCALE GENOMIC DNA]</scope>
    <source>
        <strain evidence="3 4">DSM 100320</strain>
    </source>
</reference>
<dbReference type="InterPro" id="IPR016747">
    <property type="entry name" value="Phosphotransbutyrylase"/>
</dbReference>
<sequence length="146" mass="16301">MTKLNYKSLFKYLLVLLWMIVIFKFSSDPADVSDGKSGLVIQELTSLGIDVNGIFGNLANFVVRKAGHFTEYFIFFILLINAVKEGNSLSKSFKIAILITFFYACSDEIHQLFVPGRSGRFTDVLIDTSGGLLAAGILKHIEKRNK</sequence>
<dbReference type="InterPro" id="IPR006976">
    <property type="entry name" value="VanZ-like"/>
</dbReference>
<dbReference type="AlphaFoldDB" id="A0A2T0B0P9"/>